<dbReference type="EMBL" id="VSSQ01002804">
    <property type="protein sequence ID" value="MPM17474.1"/>
    <property type="molecule type" value="Genomic_DNA"/>
</dbReference>
<reference evidence="1" key="1">
    <citation type="submission" date="2019-08" db="EMBL/GenBank/DDBJ databases">
        <authorList>
            <person name="Kucharzyk K."/>
            <person name="Murdoch R.W."/>
            <person name="Higgins S."/>
            <person name="Loffler F."/>
        </authorList>
    </citation>
    <scope>NUCLEOTIDE SEQUENCE</scope>
</reference>
<protein>
    <submittedName>
        <fullName evidence="1">Uncharacterized protein</fullName>
    </submittedName>
</protein>
<gene>
    <name evidence="1" type="ORF">SDC9_63869</name>
</gene>
<organism evidence="1">
    <name type="scientific">bioreactor metagenome</name>
    <dbReference type="NCBI Taxonomy" id="1076179"/>
    <lineage>
        <taxon>unclassified sequences</taxon>
        <taxon>metagenomes</taxon>
        <taxon>ecological metagenomes</taxon>
    </lineage>
</organism>
<evidence type="ECO:0000313" key="1">
    <source>
        <dbReference type="EMBL" id="MPM17474.1"/>
    </source>
</evidence>
<name>A0A644XTN5_9ZZZZ</name>
<comment type="caution">
    <text evidence="1">The sequence shown here is derived from an EMBL/GenBank/DDBJ whole genome shotgun (WGS) entry which is preliminary data.</text>
</comment>
<dbReference type="AlphaFoldDB" id="A0A644XTN5"/>
<sequence length="101" mass="11586">MLRELDGSLSAERDDDPVRLFRLDDVHHVLRRERLEIQPVGCIEVRRDRFRVVVDDDHLEARALKRPDAVHGSIVELDALADANRPRTEHDYAALAGLMPL</sequence>
<proteinExistence type="predicted"/>
<accession>A0A644XTN5</accession>